<evidence type="ECO:0000313" key="5">
    <source>
        <dbReference type="Proteomes" id="UP000569914"/>
    </source>
</evidence>
<dbReference type="EC" id="1.1.1.100" evidence="4"/>
<dbReference type="InterPro" id="IPR020904">
    <property type="entry name" value="Sc_DH/Rdtase_CS"/>
</dbReference>
<dbReference type="PANTHER" id="PTHR43639:SF1">
    <property type="entry name" value="SHORT-CHAIN DEHYDROGENASE_REDUCTASE FAMILY PROTEIN"/>
    <property type="match status" value="1"/>
</dbReference>
<dbReference type="PANTHER" id="PTHR43639">
    <property type="entry name" value="OXIDOREDUCTASE, SHORT-CHAIN DEHYDROGENASE/REDUCTASE FAMILY (AFU_ORTHOLOGUE AFUA_5G02870)"/>
    <property type="match status" value="1"/>
</dbReference>
<feature type="domain" description="Ketoreductase" evidence="3">
    <location>
        <begin position="8"/>
        <end position="201"/>
    </location>
</feature>
<comment type="similarity">
    <text evidence="1">Belongs to the short-chain dehydrogenases/reductases (SDR) family.</text>
</comment>
<organism evidence="4 5">
    <name type="scientific">Microlunatus parietis</name>
    <dbReference type="NCBI Taxonomy" id="682979"/>
    <lineage>
        <taxon>Bacteria</taxon>
        <taxon>Bacillati</taxon>
        <taxon>Actinomycetota</taxon>
        <taxon>Actinomycetes</taxon>
        <taxon>Propionibacteriales</taxon>
        <taxon>Propionibacteriaceae</taxon>
        <taxon>Microlunatus</taxon>
    </lineage>
</organism>
<gene>
    <name evidence="4" type="ORF">BKA15_005843</name>
</gene>
<dbReference type="InterPro" id="IPR036291">
    <property type="entry name" value="NAD(P)-bd_dom_sf"/>
</dbReference>
<dbReference type="CDD" id="cd05233">
    <property type="entry name" value="SDR_c"/>
    <property type="match status" value="1"/>
</dbReference>
<accession>A0A7Y9ICZ1</accession>
<keyword evidence="5" id="KW-1185">Reference proteome</keyword>
<comment type="caution">
    <text evidence="4">The sequence shown here is derived from an EMBL/GenBank/DDBJ whole genome shotgun (WGS) entry which is preliminary data.</text>
</comment>
<dbReference type="PROSITE" id="PS00061">
    <property type="entry name" value="ADH_SHORT"/>
    <property type="match status" value="1"/>
</dbReference>
<evidence type="ECO:0000256" key="1">
    <source>
        <dbReference type="ARBA" id="ARBA00006484"/>
    </source>
</evidence>
<proteinExistence type="inferred from homology"/>
<dbReference type="Gene3D" id="3.40.50.720">
    <property type="entry name" value="NAD(P)-binding Rossmann-like Domain"/>
    <property type="match status" value="1"/>
</dbReference>
<dbReference type="SMART" id="SM00822">
    <property type="entry name" value="PKS_KR"/>
    <property type="match status" value="1"/>
</dbReference>
<dbReference type="SUPFAM" id="SSF51735">
    <property type="entry name" value="NAD(P)-binding Rossmann-fold domains"/>
    <property type="match status" value="1"/>
</dbReference>
<dbReference type="FunFam" id="3.40.50.720:FF:000084">
    <property type="entry name" value="Short-chain dehydrogenase reductase"/>
    <property type="match status" value="1"/>
</dbReference>
<dbReference type="PRINTS" id="PR00081">
    <property type="entry name" value="GDHRDH"/>
</dbReference>
<dbReference type="EMBL" id="JACCBU010000001">
    <property type="protein sequence ID" value="NYE74514.1"/>
    <property type="molecule type" value="Genomic_DNA"/>
</dbReference>
<dbReference type="InterPro" id="IPR002347">
    <property type="entry name" value="SDR_fam"/>
</dbReference>
<keyword evidence="2 4" id="KW-0560">Oxidoreductase</keyword>
<evidence type="ECO:0000313" key="4">
    <source>
        <dbReference type="EMBL" id="NYE74514.1"/>
    </source>
</evidence>
<dbReference type="PRINTS" id="PR00080">
    <property type="entry name" value="SDRFAMILY"/>
</dbReference>
<evidence type="ECO:0000256" key="2">
    <source>
        <dbReference type="ARBA" id="ARBA00023002"/>
    </source>
</evidence>
<dbReference type="Pfam" id="PF13561">
    <property type="entry name" value="adh_short_C2"/>
    <property type="match status" value="1"/>
</dbReference>
<dbReference type="GO" id="GO:0004316">
    <property type="term" value="F:3-oxoacyl-[acyl-carrier-protein] reductase (NADPH) activity"/>
    <property type="evidence" value="ECO:0007669"/>
    <property type="project" value="UniProtKB-EC"/>
</dbReference>
<dbReference type="Proteomes" id="UP000569914">
    <property type="component" value="Unassembled WGS sequence"/>
</dbReference>
<evidence type="ECO:0000259" key="3">
    <source>
        <dbReference type="SMART" id="SM00822"/>
    </source>
</evidence>
<dbReference type="InterPro" id="IPR057326">
    <property type="entry name" value="KR_dom"/>
</dbReference>
<protein>
    <submittedName>
        <fullName evidence="4">3-oxoacyl-[acyl-carrier protein] reductase</fullName>
        <ecNumber evidence="4">1.1.1.100</ecNumber>
    </submittedName>
</protein>
<name>A0A7Y9ICZ1_9ACTN</name>
<dbReference type="RefSeq" id="WP_179756874.1">
    <property type="nucleotide sequence ID" value="NZ_JACCBU010000001.1"/>
</dbReference>
<dbReference type="AlphaFoldDB" id="A0A7Y9ICZ1"/>
<sequence length="253" mass="26869">MTGKLADRVALITGASRGIGAATARRFAAEGAKVIIAHQPHPERTAEAGAVAAELGDAAIALPADLADPVAVERLVEESAARWGGLDVVVANAAYETHRPWQEITVEQWDLTQAVNVRGTFLLAKHAHPYLRDSGHGSFIALTSIMVDLGMVGAMHYTTSKAAIIGLVRTLAREVGPDGIRVNAIMPGAIRTENEVRWAPDETVAAERILPHQALQRRGYADDLAGAFLFLAGDDSAFVTGQILTVDGGWVLR</sequence>
<reference evidence="4 5" key="1">
    <citation type="submission" date="2020-07" db="EMBL/GenBank/DDBJ databases">
        <title>Sequencing the genomes of 1000 actinobacteria strains.</title>
        <authorList>
            <person name="Klenk H.-P."/>
        </authorList>
    </citation>
    <scope>NUCLEOTIDE SEQUENCE [LARGE SCALE GENOMIC DNA]</scope>
    <source>
        <strain evidence="4 5">DSM 22083</strain>
    </source>
</reference>